<dbReference type="SUPFAM" id="SSF53474">
    <property type="entry name" value="alpha/beta-Hydrolases"/>
    <property type="match status" value="1"/>
</dbReference>
<evidence type="ECO:0000259" key="2">
    <source>
        <dbReference type="Pfam" id="PF00561"/>
    </source>
</evidence>
<name>A0A4S2BSP1_9LACO</name>
<evidence type="ECO:0000256" key="1">
    <source>
        <dbReference type="ARBA" id="ARBA00022801"/>
    </source>
</evidence>
<dbReference type="EMBL" id="SRYV01000001">
    <property type="protein sequence ID" value="TGY17532.1"/>
    <property type="molecule type" value="Genomic_DNA"/>
</dbReference>
<dbReference type="AlphaFoldDB" id="A0A4S2BSP1"/>
<gene>
    <name evidence="3" type="ORF">E5351_00015</name>
</gene>
<dbReference type="Proteomes" id="UP000309117">
    <property type="component" value="Unassembled WGS sequence"/>
</dbReference>
<protein>
    <submittedName>
        <fullName evidence="3">Alpha/beta hydrolase</fullName>
    </submittedName>
</protein>
<comment type="caution">
    <text evidence="3">The sequence shown here is derived from an EMBL/GenBank/DDBJ whole genome shotgun (WGS) entry which is preliminary data.</text>
</comment>
<sequence>MEFTTNDHVHLNYTDTGETDRQPVVFIPGIGGSSKMFMDAGELFHQHFRVITLDPRNQGLSEHTYKGQRISRHAIDVRELFTKLDLKNVIAIGNSMGASTFWAYISLYGKSRLAAMVDLDQSPKMVADNTWKYGFKELTWSNYPDYLKLPFGRVTYAHVDDKMFNLARQDNEKKPYDPEENYKCLIEHADQDWRDVIMDTPVPMLVLAGGKSPYFDPQFTQAIQFLNSEIETQIIPECGHLVHAEKPQETYKGVMRFLQEKNLIK</sequence>
<dbReference type="InterPro" id="IPR029058">
    <property type="entry name" value="AB_hydrolase_fold"/>
</dbReference>
<dbReference type="GO" id="GO:0016787">
    <property type="term" value="F:hydrolase activity"/>
    <property type="evidence" value="ECO:0007669"/>
    <property type="project" value="UniProtKB-KW"/>
</dbReference>
<dbReference type="PANTHER" id="PTHR46118:SF4">
    <property type="entry name" value="PROTEIN ABHD11"/>
    <property type="match status" value="1"/>
</dbReference>
<accession>A0A4S2BSP1</accession>
<evidence type="ECO:0000313" key="3">
    <source>
        <dbReference type="EMBL" id="TGY17532.1"/>
    </source>
</evidence>
<dbReference type="Pfam" id="PF00561">
    <property type="entry name" value="Abhydrolase_1"/>
    <property type="match status" value="1"/>
</dbReference>
<organism evidence="3 4">
    <name type="scientific">Lactobacillus intestinalis</name>
    <dbReference type="NCBI Taxonomy" id="151781"/>
    <lineage>
        <taxon>Bacteria</taxon>
        <taxon>Bacillati</taxon>
        <taxon>Bacillota</taxon>
        <taxon>Bacilli</taxon>
        <taxon>Lactobacillales</taxon>
        <taxon>Lactobacillaceae</taxon>
        <taxon>Lactobacillus</taxon>
    </lineage>
</organism>
<dbReference type="InterPro" id="IPR000073">
    <property type="entry name" value="AB_hydrolase_1"/>
</dbReference>
<evidence type="ECO:0000313" key="4">
    <source>
        <dbReference type="Proteomes" id="UP000309117"/>
    </source>
</evidence>
<dbReference type="PANTHER" id="PTHR46118">
    <property type="entry name" value="PROTEIN ABHD11"/>
    <property type="match status" value="1"/>
</dbReference>
<dbReference type="RefSeq" id="WP_135960127.1">
    <property type="nucleotide sequence ID" value="NZ_SRYV01000001.1"/>
</dbReference>
<proteinExistence type="predicted"/>
<dbReference type="Gene3D" id="3.40.50.1820">
    <property type="entry name" value="alpha/beta hydrolase"/>
    <property type="match status" value="1"/>
</dbReference>
<feature type="domain" description="AB hydrolase-1" evidence="2">
    <location>
        <begin position="23"/>
        <end position="247"/>
    </location>
</feature>
<keyword evidence="1 3" id="KW-0378">Hydrolase</keyword>
<reference evidence="3 4" key="1">
    <citation type="submission" date="2019-04" db="EMBL/GenBank/DDBJ databases">
        <title>Microbes associate with the intestines of laboratory mice.</title>
        <authorList>
            <person name="Navarre W."/>
            <person name="Wong E."/>
            <person name="Huang K."/>
            <person name="Tropini C."/>
            <person name="Ng K."/>
            <person name="Yu B."/>
        </authorList>
    </citation>
    <scope>NUCLEOTIDE SEQUENCE [LARGE SCALE GENOMIC DNA]</scope>
    <source>
        <strain evidence="3 4">NM61_E11</strain>
    </source>
</reference>